<accession>A0A4C1XZH0</accession>
<comment type="caution">
    <text evidence="10">The sequence shown here is derived from an EMBL/GenBank/DDBJ whole genome shotgun (WGS) entry which is preliminary data.</text>
</comment>
<dbReference type="OrthoDB" id="10051322at2759"/>
<dbReference type="SUPFAM" id="SSF81415">
    <property type="entry name" value="Mitochondrial cytochrome c oxidase subunit VIc"/>
    <property type="match status" value="2"/>
</dbReference>
<evidence type="ECO:0000256" key="6">
    <source>
        <dbReference type="ARBA" id="ARBA00022989"/>
    </source>
</evidence>
<organism evidence="10 11">
    <name type="scientific">Eumeta variegata</name>
    <name type="common">Bagworm moth</name>
    <name type="synonym">Eumeta japonica</name>
    <dbReference type="NCBI Taxonomy" id="151549"/>
    <lineage>
        <taxon>Eukaryota</taxon>
        <taxon>Metazoa</taxon>
        <taxon>Ecdysozoa</taxon>
        <taxon>Arthropoda</taxon>
        <taxon>Hexapoda</taxon>
        <taxon>Insecta</taxon>
        <taxon>Pterygota</taxon>
        <taxon>Neoptera</taxon>
        <taxon>Endopterygota</taxon>
        <taxon>Lepidoptera</taxon>
        <taxon>Glossata</taxon>
        <taxon>Ditrysia</taxon>
        <taxon>Tineoidea</taxon>
        <taxon>Psychidae</taxon>
        <taxon>Oiketicinae</taxon>
        <taxon>Eumeta</taxon>
    </lineage>
</organism>
<feature type="transmembrane region" description="Helical" evidence="9">
    <location>
        <begin position="81"/>
        <end position="99"/>
    </location>
</feature>
<evidence type="ECO:0000256" key="4">
    <source>
        <dbReference type="ARBA" id="ARBA00022692"/>
    </source>
</evidence>
<dbReference type="InterPro" id="IPR037169">
    <property type="entry name" value="Cytochrome_c_oxidase_VIc_sf"/>
</dbReference>
<gene>
    <name evidence="10" type="primary">Cox6c2</name>
    <name evidence="10" type="ORF">EVAR_40470_1</name>
</gene>
<dbReference type="GO" id="GO:0005743">
    <property type="term" value="C:mitochondrial inner membrane"/>
    <property type="evidence" value="ECO:0007669"/>
    <property type="project" value="UniProtKB-SubCell"/>
</dbReference>
<evidence type="ECO:0000256" key="1">
    <source>
        <dbReference type="ARBA" id="ARBA00004434"/>
    </source>
</evidence>
<dbReference type="InterPro" id="IPR051389">
    <property type="entry name" value="Cytochrome_c_oxidase_VIc"/>
</dbReference>
<dbReference type="AlphaFoldDB" id="A0A4C1XZH0"/>
<dbReference type="PANTHER" id="PTHR48416:SF1">
    <property type="entry name" value="CYTOCHROME C OXIDASE SUBUNIT 6C"/>
    <property type="match status" value="1"/>
</dbReference>
<keyword evidence="8 9" id="KW-0472">Membrane</keyword>
<feature type="non-terminal residue" evidence="10">
    <location>
        <position position="173"/>
    </location>
</feature>
<evidence type="ECO:0000256" key="2">
    <source>
        <dbReference type="ARBA" id="ARBA00004673"/>
    </source>
</evidence>
<evidence type="ECO:0000256" key="8">
    <source>
        <dbReference type="ARBA" id="ARBA00023136"/>
    </source>
</evidence>
<dbReference type="PANTHER" id="PTHR48416">
    <property type="entry name" value="CYTOCHROME C OXIDASE SUBUNIT 6C"/>
    <property type="match status" value="1"/>
</dbReference>
<evidence type="ECO:0000256" key="3">
    <source>
        <dbReference type="ARBA" id="ARBA00007204"/>
    </source>
</evidence>
<comment type="subcellular location">
    <subcellularLocation>
        <location evidence="1">Mitochondrion inner membrane</location>
        <topology evidence="1">Single-pass membrane protein</topology>
    </subcellularLocation>
</comment>
<dbReference type="Gene3D" id="4.10.93.10">
    <property type="entry name" value="Mitochondrial cytochrome c oxidase subunit VIc/VIIs"/>
    <property type="match status" value="2"/>
</dbReference>
<evidence type="ECO:0000256" key="9">
    <source>
        <dbReference type="SAM" id="Phobius"/>
    </source>
</evidence>
<keyword evidence="5" id="KW-0999">Mitochondrion inner membrane</keyword>
<dbReference type="Pfam" id="PF02937">
    <property type="entry name" value="COX6C"/>
    <property type="match status" value="2"/>
</dbReference>
<proteinExistence type="inferred from homology"/>
<protein>
    <submittedName>
        <fullName evidence="10">Cytochrome c oxidase subunit 6C-2</fullName>
    </submittedName>
</protein>
<keyword evidence="11" id="KW-1185">Reference proteome</keyword>
<evidence type="ECO:0000256" key="7">
    <source>
        <dbReference type="ARBA" id="ARBA00023128"/>
    </source>
</evidence>
<evidence type="ECO:0000313" key="11">
    <source>
        <dbReference type="Proteomes" id="UP000299102"/>
    </source>
</evidence>
<comment type="similarity">
    <text evidence="3">Belongs to the cytochrome c oxidase subunit 6c family.</text>
</comment>
<evidence type="ECO:0000313" key="10">
    <source>
        <dbReference type="EMBL" id="GBP67699.1"/>
    </source>
</evidence>
<reference evidence="10 11" key="1">
    <citation type="journal article" date="2019" name="Commun. Biol.">
        <title>The bagworm genome reveals a unique fibroin gene that provides high tensile strength.</title>
        <authorList>
            <person name="Kono N."/>
            <person name="Nakamura H."/>
            <person name="Ohtoshi R."/>
            <person name="Tomita M."/>
            <person name="Numata K."/>
            <person name="Arakawa K."/>
        </authorList>
    </citation>
    <scope>NUCLEOTIDE SEQUENCE [LARGE SCALE GENOMIC DNA]</scope>
</reference>
<name>A0A4C1XZH0_EUMVA</name>
<dbReference type="EMBL" id="BGZK01000989">
    <property type="protein sequence ID" value="GBP67699.1"/>
    <property type="molecule type" value="Genomic_DNA"/>
</dbReference>
<evidence type="ECO:0000256" key="5">
    <source>
        <dbReference type="ARBA" id="ARBA00022792"/>
    </source>
</evidence>
<keyword evidence="7" id="KW-0496">Mitochondrion</keyword>
<comment type="pathway">
    <text evidence="2">Energy metabolism; oxidative phosphorylation.</text>
</comment>
<dbReference type="Proteomes" id="UP000299102">
    <property type="component" value="Unassembled WGS sequence"/>
</dbReference>
<keyword evidence="4 9" id="KW-0812">Transmembrane</keyword>
<sequence>MGVSPYHYNIQLMKTGHLLVKIFYCSERDVCDDTWKFDDRSVTVAQRERGGVRGMSRPVCATAIPKPIMRGLHAAQTRRNITVALVLAVSGGLSYRLLVAEPRKKAYRDFYRLSLYMAGEGTVAKIPKPVMRGLLHSQIKRNLIVAIGLAGFCGFMYKQLVANPRKQLYREFY</sequence>
<keyword evidence="6 9" id="KW-1133">Transmembrane helix</keyword>
<feature type="transmembrane region" description="Helical" evidence="9">
    <location>
        <begin position="142"/>
        <end position="160"/>
    </location>
</feature>
<dbReference type="InterPro" id="IPR034884">
    <property type="entry name" value="Cytochrome_c_oxidase_VIc/VIIs"/>
</dbReference>